<gene>
    <name evidence="1" type="ORF">A3C59_04440</name>
</gene>
<evidence type="ECO:0000313" key="2">
    <source>
        <dbReference type="Proteomes" id="UP000176902"/>
    </source>
</evidence>
<accession>A0A1F5JW23</accession>
<dbReference type="Proteomes" id="UP000176902">
    <property type="component" value="Unassembled WGS sequence"/>
</dbReference>
<reference evidence="1 2" key="1">
    <citation type="journal article" date="2016" name="Nat. Commun.">
        <title>Thousands of microbial genomes shed light on interconnected biogeochemical processes in an aquifer system.</title>
        <authorList>
            <person name="Anantharaman K."/>
            <person name="Brown C.T."/>
            <person name="Hug L.A."/>
            <person name="Sharon I."/>
            <person name="Castelle C.J."/>
            <person name="Probst A.J."/>
            <person name="Thomas B.C."/>
            <person name="Singh A."/>
            <person name="Wilkins M.J."/>
            <person name="Karaoz U."/>
            <person name="Brodie E.L."/>
            <person name="Williams K.H."/>
            <person name="Hubbard S.S."/>
            <person name="Banfield J.F."/>
        </authorList>
    </citation>
    <scope>NUCLEOTIDE SEQUENCE [LARGE SCALE GENOMIC DNA]</scope>
</reference>
<sequence length="259" mass="30987">MEIPPHSKKQDDIIFYLYQFRYLLIKQLIKLFEHKDKKRLQIALNDLVSKKFITYIEDKEIADGYIYCLDTKARYILKEESSKEDSNIDEDFLDRLYKEKTKEVPFIKRNLFIADIFLFFLSRKTKGQVLNFFTKQELGSCEYFPDPLPTAYIEEIDGADTNRYFLDYYDDYTPHKVITERVTYYLNYCKGGDWQANTNNAPFPTILFVLPSDKRKYHIKMFSQAILTKNIGDDIDLFLTTKREIRTGQVNWEEIRPEE</sequence>
<dbReference type="EMBL" id="MFCV01000020">
    <property type="protein sequence ID" value="OGE32843.1"/>
    <property type="molecule type" value="Genomic_DNA"/>
</dbReference>
<proteinExistence type="predicted"/>
<organism evidence="1 2">
    <name type="scientific">Candidatus Daviesbacteria bacterium RIFCSPHIGHO2_02_FULL_36_13</name>
    <dbReference type="NCBI Taxonomy" id="1797768"/>
    <lineage>
        <taxon>Bacteria</taxon>
        <taxon>Candidatus Daviesiibacteriota</taxon>
    </lineage>
</organism>
<protein>
    <submittedName>
        <fullName evidence="1">Uncharacterized protein</fullName>
    </submittedName>
</protein>
<dbReference type="AlphaFoldDB" id="A0A1F5JW23"/>
<comment type="caution">
    <text evidence="1">The sequence shown here is derived from an EMBL/GenBank/DDBJ whole genome shotgun (WGS) entry which is preliminary data.</text>
</comment>
<evidence type="ECO:0000313" key="1">
    <source>
        <dbReference type="EMBL" id="OGE32843.1"/>
    </source>
</evidence>
<name>A0A1F5JW23_9BACT</name>